<organism evidence="1 2">
    <name type="scientific">Marivita geojedonensis</name>
    <dbReference type="NCBI Taxonomy" id="1123756"/>
    <lineage>
        <taxon>Bacteria</taxon>
        <taxon>Pseudomonadati</taxon>
        <taxon>Pseudomonadota</taxon>
        <taxon>Alphaproteobacteria</taxon>
        <taxon>Rhodobacterales</taxon>
        <taxon>Roseobacteraceae</taxon>
        <taxon>Marivita</taxon>
    </lineage>
</organism>
<name>A0A1X4NBC9_9RHOB</name>
<dbReference type="STRING" id="1123756.MGEO_19355"/>
<dbReference type="RefSeq" id="WP_085641406.1">
    <property type="nucleotide sequence ID" value="NZ_JFKC01000033.1"/>
</dbReference>
<reference evidence="1 2" key="1">
    <citation type="submission" date="2014-03" db="EMBL/GenBank/DDBJ databases">
        <title>The draft genome sequence of Marivita geojedonensis KCTC 23882.</title>
        <authorList>
            <person name="Lai Q."/>
            <person name="Shao Z."/>
        </authorList>
    </citation>
    <scope>NUCLEOTIDE SEQUENCE [LARGE SCALE GENOMIC DNA]</scope>
    <source>
        <strain evidence="1 2">DPG-138</strain>
    </source>
</reference>
<evidence type="ECO:0000313" key="2">
    <source>
        <dbReference type="Proteomes" id="UP000193926"/>
    </source>
</evidence>
<comment type="caution">
    <text evidence="1">The sequence shown here is derived from an EMBL/GenBank/DDBJ whole genome shotgun (WGS) entry which is preliminary data.</text>
</comment>
<gene>
    <name evidence="1" type="ORF">MGEO_19355</name>
</gene>
<dbReference type="AlphaFoldDB" id="A0A1X4NBC9"/>
<dbReference type="Proteomes" id="UP000193926">
    <property type="component" value="Unassembled WGS sequence"/>
</dbReference>
<evidence type="ECO:0008006" key="3">
    <source>
        <dbReference type="Google" id="ProtNLM"/>
    </source>
</evidence>
<keyword evidence="2" id="KW-1185">Reference proteome</keyword>
<dbReference type="OrthoDB" id="7858976at2"/>
<evidence type="ECO:0000313" key="1">
    <source>
        <dbReference type="EMBL" id="OSQ43861.1"/>
    </source>
</evidence>
<protein>
    <recommendedName>
        <fullName evidence="3">SnoaL-like domain-containing protein</fullName>
    </recommendedName>
</protein>
<proteinExistence type="predicted"/>
<accession>A0A1X4NBC9</accession>
<dbReference type="EMBL" id="JFKC01000033">
    <property type="protein sequence ID" value="OSQ43861.1"/>
    <property type="molecule type" value="Genomic_DNA"/>
</dbReference>
<sequence length="153" mass="17407">MSQDCAAEEIADELLYETGQALLTGTFDRFSACFGLPHLIETADGRCLLRSVDDLRERFDDLREYFRRQQVTDIVRTVVEARFLDSDTIGSTHVSRMLTATGAPLRSPYPVYSVIRRQGHLDWRVMSSLYAILDCHEHNAVLASEPLPSERSR</sequence>